<dbReference type="SUPFAM" id="SSF50729">
    <property type="entry name" value="PH domain-like"/>
    <property type="match status" value="1"/>
</dbReference>
<dbReference type="OMA" id="MIRQDSK"/>
<organism evidence="7 8">
    <name type="scientific">Blomia tropicalis</name>
    <name type="common">Mite</name>
    <dbReference type="NCBI Taxonomy" id="40697"/>
    <lineage>
        <taxon>Eukaryota</taxon>
        <taxon>Metazoa</taxon>
        <taxon>Ecdysozoa</taxon>
        <taxon>Arthropoda</taxon>
        <taxon>Chelicerata</taxon>
        <taxon>Arachnida</taxon>
        <taxon>Acari</taxon>
        <taxon>Acariformes</taxon>
        <taxon>Sarcoptiformes</taxon>
        <taxon>Astigmata</taxon>
        <taxon>Glycyphagoidea</taxon>
        <taxon>Echimyopodidae</taxon>
        <taxon>Blomia</taxon>
    </lineage>
</organism>
<evidence type="ECO:0000313" key="7">
    <source>
        <dbReference type="EMBL" id="KAJ6225821.1"/>
    </source>
</evidence>
<evidence type="ECO:0000256" key="4">
    <source>
        <dbReference type="ARBA" id="ARBA00022664"/>
    </source>
</evidence>
<dbReference type="Pfam" id="PF06058">
    <property type="entry name" value="DCP1"/>
    <property type="match status" value="1"/>
</dbReference>
<dbReference type="GO" id="GO:0006397">
    <property type="term" value="P:mRNA processing"/>
    <property type="evidence" value="ECO:0007669"/>
    <property type="project" value="UniProtKB-KW"/>
</dbReference>
<dbReference type="Proteomes" id="UP001142055">
    <property type="component" value="Chromosome 1"/>
</dbReference>
<name>A0A9Q0RTU3_BLOTA</name>
<dbReference type="Gene3D" id="2.30.29.30">
    <property type="entry name" value="Pleckstrin-homology domain (PH domain)/Phosphotyrosine-binding domain (PTB)"/>
    <property type="match status" value="1"/>
</dbReference>
<comment type="caution">
    <text evidence="7">The sequence shown here is derived from an EMBL/GenBank/DDBJ whole genome shotgun (WGS) entry which is preliminary data.</text>
</comment>
<accession>A0A9Q0RTU3</accession>
<comment type="subcellular location">
    <subcellularLocation>
        <location evidence="1">Cytoplasm</location>
    </subcellularLocation>
</comment>
<dbReference type="EMBL" id="JAPWDV010000001">
    <property type="protein sequence ID" value="KAJ6225821.1"/>
    <property type="molecule type" value="Genomic_DNA"/>
</dbReference>
<feature type="domain" description="mRNA-decapping enzyme C-terminal" evidence="6">
    <location>
        <begin position="319"/>
        <end position="352"/>
    </location>
</feature>
<keyword evidence="4" id="KW-0507">mRNA processing</keyword>
<evidence type="ECO:0000313" key="8">
    <source>
        <dbReference type="Proteomes" id="UP001142055"/>
    </source>
</evidence>
<dbReference type="GO" id="GO:0003729">
    <property type="term" value="F:mRNA binding"/>
    <property type="evidence" value="ECO:0007669"/>
    <property type="project" value="TreeGrafter"/>
</dbReference>
<dbReference type="PANTHER" id="PTHR16290:SF0">
    <property type="entry name" value="DECAPPING PROTEIN 1, ISOFORM A"/>
    <property type="match status" value="1"/>
</dbReference>
<dbReference type="InterPro" id="IPR010334">
    <property type="entry name" value="Dcp1"/>
</dbReference>
<dbReference type="GO" id="GO:0000290">
    <property type="term" value="P:deadenylation-dependent decapping of nuclear-transcribed mRNA"/>
    <property type="evidence" value="ECO:0007669"/>
    <property type="project" value="InterPro"/>
</dbReference>
<dbReference type="GO" id="GO:0000932">
    <property type="term" value="C:P-body"/>
    <property type="evidence" value="ECO:0007669"/>
    <property type="project" value="TreeGrafter"/>
</dbReference>
<keyword evidence="3" id="KW-0963">Cytoplasm</keyword>
<reference evidence="7" key="1">
    <citation type="submission" date="2022-12" db="EMBL/GenBank/DDBJ databases">
        <title>Genome assemblies of Blomia tropicalis.</title>
        <authorList>
            <person name="Cui Y."/>
        </authorList>
    </citation>
    <scope>NUCLEOTIDE SEQUENCE</scope>
    <source>
        <tissue evidence="7">Adult mites</tissue>
    </source>
</reference>
<dbReference type="Pfam" id="PF16741">
    <property type="entry name" value="mRNA_decap_C"/>
    <property type="match status" value="1"/>
</dbReference>
<dbReference type="Gene3D" id="6.10.140.2030">
    <property type="match status" value="1"/>
</dbReference>
<evidence type="ECO:0000256" key="1">
    <source>
        <dbReference type="ARBA" id="ARBA00004496"/>
    </source>
</evidence>
<keyword evidence="8" id="KW-1185">Reference proteome</keyword>
<evidence type="ECO:0000256" key="3">
    <source>
        <dbReference type="ARBA" id="ARBA00022490"/>
    </source>
</evidence>
<gene>
    <name evidence="7" type="ORF">RDWZM_004366</name>
</gene>
<proteinExistence type="inferred from homology"/>
<dbReference type="GO" id="GO:0008047">
    <property type="term" value="F:enzyme activator activity"/>
    <property type="evidence" value="ECO:0007669"/>
    <property type="project" value="InterPro"/>
</dbReference>
<keyword evidence="5" id="KW-0866">Nonsense-mediated mRNA decay</keyword>
<dbReference type="GO" id="GO:0031087">
    <property type="term" value="P:deadenylation-independent decapping of nuclear-transcribed mRNA"/>
    <property type="evidence" value="ECO:0007669"/>
    <property type="project" value="TreeGrafter"/>
</dbReference>
<dbReference type="InterPro" id="IPR031953">
    <property type="entry name" value="mRNA_decap_C"/>
</dbReference>
<dbReference type="AlphaFoldDB" id="A0A9Q0RTU3"/>
<dbReference type="GO" id="GO:0000184">
    <property type="term" value="P:nuclear-transcribed mRNA catabolic process, nonsense-mediated decay"/>
    <property type="evidence" value="ECO:0007669"/>
    <property type="project" value="UniProtKB-KW"/>
</dbReference>
<sequence length="352" mass="40158">MVDLNELSINLRALRKIDDNIREILFTAGQVAIYYFNSDDDTGKWQRKEIEGALFFVRRSVQPEHAFVVINKLSTINLVQKITKDFETNIQPPYLMFKNTEDEIYCIWFYDQNNCTLLNSKIEEIISELKKTPFPSIGQANGSGSGVDKPIPISGQSVPATATVNQMIKPVPQRRSVNLNDLFESHLNISSNSENHNDVSIHSVKNDQDQLYALKKNEERIGGDITTQNSHTIHHTSERSINSPAVQPLHSTAKQVEGKDFSMKPTLEQLQLIQQQNAKQQKAKIQMNSSMYEFPLKQLKNIQSVEGDSESRQQQAMYLSMEQLKKTMIYLLQNDADFLHSIHTAYVTAIKK</sequence>
<evidence type="ECO:0000259" key="6">
    <source>
        <dbReference type="Pfam" id="PF16741"/>
    </source>
</evidence>
<protein>
    <recommendedName>
        <fullName evidence="6">mRNA-decapping enzyme C-terminal domain-containing protein</fullName>
    </recommendedName>
</protein>
<evidence type="ECO:0000256" key="2">
    <source>
        <dbReference type="ARBA" id="ARBA00008778"/>
    </source>
</evidence>
<dbReference type="PANTHER" id="PTHR16290">
    <property type="entry name" value="TRANSCRIPTION FACTOR SMIF DECAPPING ENZYME DCP1"/>
    <property type="match status" value="1"/>
</dbReference>
<dbReference type="CDD" id="cd09804">
    <property type="entry name" value="Dcp1"/>
    <property type="match status" value="1"/>
</dbReference>
<comment type="similarity">
    <text evidence="2">Belongs to the DCP1 family.</text>
</comment>
<evidence type="ECO:0000256" key="5">
    <source>
        <dbReference type="ARBA" id="ARBA00023161"/>
    </source>
</evidence>
<dbReference type="InterPro" id="IPR011993">
    <property type="entry name" value="PH-like_dom_sf"/>
</dbReference>